<feature type="domain" description="G" evidence="1">
    <location>
        <begin position="39"/>
        <end position="131"/>
    </location>
</feature>
<sequence length="329" mass="35717">MRKMYENFAQIINESTMNESEKQKALKKLLVSQDAKPNVLITGATGCGKSSTINALFNTEVAKVGTGSTPETMQIAKYELGNLTLWDSPGLGDGVEEDKMHSKGIIDLLTKKDNNGNLLIDVVLVILDGSSRDMGTSYELINNVIAPCLGEGKSHRLLIGINQADVAMKGRYWDSENHKPESELEEFLKEKEKSVHDRILDGTGISIQPISYSAGYMETNGTQEPAYNLSKLLFYIIDNIPAEKRLNVMENLNTNQTMWQSDDGLEDYRNNVIESSIGGIFDSVIEGAKNGIEIGGKIGGFFGSVGETVGEFIGAIIGGIGGFFGGLFG</sequence>
<dbReference type="OrthoDB" id="9255830at2"/>
<dbReference type="RefSeq" id="WP_078931837.1">
    <property type="nucleotide sequence ID" value="NZ_FUXC01000017.1"/>
</dbReference>
<dbReference type="Pfam" id="PF01926">
    <property type="entry name" value="MMR_HSR1"/>
    <property type="match status" value="1"/>
</dbReference>
<organism evidence="2 3">
    <name type="scientific">Treponema berlinense</name>
    <dbReference type="NCBI Taxonomy" id="225004"/>
    <lineage>
        <taxon>Bacteria</taxon>
        <taxon>Pseudomonadati</taxon>
        <taxon>Spirochaetota</taxon>
        <taxon>Spirochaetia</taxon>
        <taxon>Spirochaetales</taxon>
        <taxon>Treponemataceae</taxon>
        <taxon>Treponema</taxon>
    </lineage>
</organism>
<dbReference type="Gene3D" id="3.40.50.300">
    <property type="entry name" value="P-loop containing nucleotide triphosphate hydrolases"/>
    <property type="match status" value="1"/>
</dbReference>
<dbReference type="GeneID" id="303368317"/>
<evidence type="ECO:0000313" key="3">
    <source>
        <dbReference type="Proteomes" id="UP000190395"/>
    </source>
</evidence>
<reference evidence="2 3" key="1">
    <citation type="submission" date="2017-02" db="EMBL/GenBank/DDBJ databases">
        <authorList>
            <person name="Peterson S.W."/>
        </authorList>
    </citation>
    <scope>NUCLEOTIDE SEQUENCE [LARGE SCALE GENOMIC DNA]</scope>
    <source>
        <strain evidence="2 3">ATCC BAA-909</strain>
    </source>
</reference>
<protein>
    <recommendedName>
        <fullName evidence="1">G domain-containing protein</fullName>
    </recommendedName>
</protein>
<accession>A0A1T4QUF2</accession>
<evidence type="ECO:0000259" key="1">
    <source>
        <dbReference type="Pfam" id="PF01926"/>
    </source>
</evidence>
<dbReference type="SUPFAM" id="SSF52540">
    <property type="entry name" value="P-loop containing nucleoside triphosphate hydrolases"/>
    <property type="match status" value="1"/>
</dbReference>
<dbReference type="InterPro" id="IPR006073">
    <property type="entry name" value="GTP-bd"/>
</dbReference>
<proteinExistence type="predicted"/>
<name>A0A1T4QUF2_9SPIR</name>
<dbReference type="AlphaFoldDB" id="A0A1T4QUF2"/>
<keyword evidence="3" id="KW-1185">Reference proteome</keyword>
<gene>
    <name evidence="2" type="ORF">SAMN02745152_02105</name>
</gene>
<dbReference type="STRING" id="225004.SAMN02745152_02105"/>
<evidence type="ECO:0000313" key="2">
    <source>
        <dbReference type="EMBL" id="SKA06908.1"/>
    </source>
</evidence>
<dbReference type="InterPro" id="IPR027417">
    <property type="entry name" value="P-loop_NTPase"/>
</dbReference>
<dbReference type="EMBL" id="FUXC01000017">
    <property type="protein sequence ID" value="SKA06908.1"/>
    <property type="molecule type" value="Genomic_DNA"/>
</dbReference>
<dbReference type="GO" id="GO:0005525">
    <property type="term" value="F:GTP binding"/>
    <property type="evidence" value="ECO:0007669"/>
    <property type="project" value="InterPro"/>
</dbReference>
<dbReference type="Proteomes" id="UP000190395">
    <property type="component" value="Unassembled WGS sequence"/>
</dbReference>